<dbReference type="EMBL" id="JAUESC010000381">
    <property type="protein sequence ID" value="KAK0589430.1"/>
    <property type="molecule type" value="Genomic_DNA"/>
</dbReference>
<dbReference type="SUPFAM" id="SSF56808">
    <property type="entry name" value="Ribosomal protein L1"/>
    <property type="match status" value="1"/>
</dbReference>
<comment type="caution">
    <text evidence="2">The sequence shown here is derived from an EMBL/GenBank/DDBJ whole genome shotgun (WGS) entry which is preliminary data.</text>
</comment>
<sequence>MKKIKNDNIPISKVTKLTKLKTNYRPFEAKRKLCDSYDMFFADKRVIPLLPKLLGKKFFKKKKIPVPMDLKHKNWKEQMDKVCGSTLLYIKTGTCCVLKIGKVSMGPMEIVENVTVAIDGIAEIVPRKMGKHKVVPSESAGELGKDVKSDSNKKKSKKGRIHEVRYMDSNIGEVLDDDELGSGGVEADVVESEGNEDSENDQMDGGEVRSQKRKKGDKVKVEKPPKKMAKLKKEDGIEGMKDQKLTKKMSKVVKKEDGVKGRKDEDVVKQKKQEKEQLPLKEKKKSLLGKLKSSELKVKDKKEKKSIMECLLKNKLGL</sequence>
<dbReference type="InterPro" id="IPR023674">
    <property type="entry name" value="Ribosomal_uL1-like"/>
</dbReference>
<feature type="compositionally biased region" description="Basic and acidic residues" evidence="1">
    <location>
        <begin position="253"/>
        <end position="281"/>
    </location>
</feature>
<dbReference type="GO" id="GO:0003723">
    <property type="term" value="F:RNA binding"/>
    <property type="evidence" value="ECO:0007669"/>
    <property type="project" value="InterPro"/>
</dbReference>
<reference evidence="2" key="1">
    <citation type="journal article" date="2022" name="Plant J.">
        <title>Strategies of tolerance reflected in two North American maple genomes.</title>
        <authorList>
            <person name="McEvoy S.L."/>
            <person name="Sezen U.U."/>
            <person name="Trouern-Trend A."/>
            <person name="McMahon S.M."/>
            <person name="Schaberg P.G."/>
            <person name="Yang J."/>
            <person name="Wegrzyn J.L."/>
            <person name="Swenson N.G."/>
        </authorList>
    </citation>
    <scope>NUCLEOTIDE SEQUENCE</scope>
    <source>
        <strain evidence="2">NS2018</strain>
    </source>
</reference>
<feature type="compositionally biased region" description="Basic and acidic residues" evidence="1">
    <location>
        <begin position="143"/>
        <end position="153"/>
    </location>
</feature>
<dbReference type="FunFam" id="3.40.50.790:FF:000012">
    <property type="entry name" value="Ribosomal protein L1p/L10e family"/>
    <property type="match status" value="1"/>
</dbReference>
<reference evidence="2" key="2">
    <citation type="submission" date="2023-06" db="EMBL/GenBank/DDBJ databases">
        <authorList>
            <person name="Swenson N.G."/>
            <person name="Wegrzyn J.L."/>
            <person name="Mcevoy S.L."/>
        </authorList>
    </citation>
    <scope>NUCLEOTIDE SEQUENCE</scope>
    <source>
        <strain evidence="2">NS2018</strain>
        <tissue evidence="2">Leaf</tissue>
    </source>
</reference>
<evidence type="ECO:0000313" key="2">
    <source>
        <dbReference type="EMBL" id="KAK0589430.1"/>
    </source>
</evidence>
<dbReference type="InterPro" id="IPR050257">
    <property type="entry name" value="eL8/uL1-like"/>
</dbReference>
<feature type="compositionally biased region" description="Acidic residues" evidence="1">
    <location>
        <begin position="190"/>
        <end position="204"/>
    </location>
</feature>
<evidence type="ECO:0000313" key="3">
    <source>
        <dbReference type="Proteomes" id="UP001168877"/>
    </source>
</evidence>
<gene>
    <name evidence="2" type="ORF">LWI29_014194</name>
</gene>
<dbReference type="Proteomes" id="UP001168877">
    <property type="component" value="Unassembled WGS sequence"/>
</dbReference>
<dbReference type="InterPro" id="IPR016095">
    <property type="entry name" value="Ribosomal_uL1_3-a/b-sand"/>
</dbReference>
<keyword evidence="3" id="KW-1185">Reference proteome</keyword>
<dbReference type="AlphaFoldDB" id="A0AA39SG64"/>
<dbReference type="InterPro" id="IPR028364">
    <property type="entry name" value="Ribosomal_uL1/biogenesis"/>
</dbReference>
<evidence type="ECO:0000256" key="1">
    <source>
        <dbReference type="SAM" id="MobiDB-lite"/>
    </source>
</evidence>
<proteinExistence type="predicted"/>
<name>A0AA39SG64_ACESA</name>
<dbReference type="Gene3D" id="3.40.50.790">
    <property type="match status" value="1"/>
</dbReference>
<dbReference type="PANTHER" id="PTHR23105">
    <property type="entry name" value="RIBOSOMAL PROTEIN L7AE FAMILY MEMBER"/>
    <property type="match status" value="1"/>
</dbReference>
<feature type="compositionally biased region" description="Basic and acidic residues" evidence="1">
    <location>
        <begin position="218"/>
        <end position="245"/>
    </location>
</feature>
<dbReference type="Pfam" id="PF00687">
    <property type="entry name" value="Ribosomal_L1"/>
    <property type="match status" value="1"/>
</dbReference>
<feature type="region of interest" description="Disordered" evidence="1">
    <location>
        <begin position="190"/>
        <end position="281"/>
    </location>
</feature>
<organism evidence="2 3">
    <name type="scientific">Acer saccharum</name>
    <name type="common">Sugar maple</name>
    <dbReference type="NCBI Taxonomy" id="4024"/>
    <lineage>
        <taxon>Eukaryota</taxon>
        <taxon>Viridiplantae</taxon>
        <taxon>Streptophyta</taxon>
        <taxon>Embryophyta</taxon>
        <taxon>Tracheophyta</taxon>
        <taxon>Spermatophyta</taxon>
        <taxon>Magnoliopsida</taxon>
        <taxon>eudicotyledons</taxon>
        <taxon>Gunneridae</taxon>
        <taxon>Pentapetalae</taxon>
        <taxon>rosids</taxon>
        <taxon>malvids</taxon>
        <taxon>Sapindales</taxon>
        <taxon>Sapindaceae</taxon>
        <taxon>Hippocastanoideae</taxon>
        <taxon>Acereae</taxon>
        <taxon>Acer</taxon>
    </lineage>
</organism>
<accession>A0AA39SG64</accession>
<protein>
    <submittedName>
        <fullName evidence="2">Uncharacterized protein</fullName>
    </submittedName>
</protein>
<feature type="region of interest" description="Disordered" evidence="1">
    <location>
        <begin position="129"/>
        <end position="161"/>
    </location>
</feature>